<reference evidence="5" key="1">
    <citation type="submission" date="2025-08" db="UniProtKB">
        <authorList>
            <consortium name="Ensembl"/>
        </authorList>
    </citation>
    <scope>IDENTIFICATION</scope>
</reference>
<protein>
    <submittedName>
        <fullName evidence="5">Uncharacterized protein</fullName>
    </submittedName>
</protein>
<dbReference type="GO" id="GO:0006886">
    <property type="term" value="P:intracellular protein transport"/>
    <property type="evidence" value="ECO:0007669"/>
    <property type="project" value="TreeGrafter"/>
</dbReference>
<keyword evidence="4" id="KW-0812">Transmembrane</keyword>
<dbReference type="GO" id="GO:0006891">
    <property type="term" value="P:intra-Golgi vesicle-mediated transport"/>
    <property type="evidence" value="ECO:0007669"/>
    <property type="project" value="TreeGrafter"/>
</dbReference>
<evidence type="ECO:0000256" key="3">
    <source>
        <dbReference type="ARBA" id="ARBA00022737"/>
    </source>
</evidence>
<keyword evidence="4" id="KW-1133">Transmembrane helix</keyword>
<dbReference type="PANTHER" id="PTHR19876:SF1">
    <property type="entry name" value="COATOMER SUBUNIT ALPHA"/>
    <property type="match status" value="1"/>
</dbReference>
<dbReference type="Ensembl" id="ENSPTET00000011910.1">
    <property type="protein sequence ID" value="ENSPTEP00000007822.1"/>
    <property type="gene ID" value="ENSPTEG00000008887.1"/>
</dbReference>
<keyword evidence="3" id="KW-0677">Repeat</keyword>
<dbReference type="Gene3D" id="2.130.10.10">
    <property type="entry name" value="YVTN repeat-like/Quinoprotein amine dehydrogenase"/>
    <property type="match status" value="1"/>
</dbReference>
<keyword evidence="4" id="KW-0472">Membrane</keyword>
<dbReference type="PANTHER" id="PTHR19876">
    <property type="entry name" value="COATOMER"/>
    <property type="match status" value="1"/>
</dbReference>
<dbReference type="GO" id="GO:0006888">
    <property type="term" value="P:endoplasmic reticulum to Golgi vesicle-mediated transport"/>
    <property type="evidence" value="ECO:0007669"/>
    <property type="project" value="TreeGrafter"/>
</dbReference>
<dbReference type="InterPro" id="IPR036322">
    <property type="entry name" value="WD40_repeat_dom_sf"/>
</dbReference>
<name>A0A8C9GRK2_9PRIM</name>
<comment type="subcellular location">
    <subcellularLocation>
        <location evidence="1">Cytoplasmic vesicle</location>
        <location evidence="1">COPI-coated vesicle membrane</location>
        <topology evidence="1">Peripheral membrane protein</topology>
        <orientation evidence="1">Cytoplasmic side</orientation>
    </subcellularLocation>
</comment>
<evidence type="ECO:0000256" key="1">
    <source>
        <dbReference type="ARBA" id="ARBA00004347"/>
    </source>
</evidence>
<dbReference type="SUPFAM" id="SSF50978">
    <property type="entry name" value="WD40 repeat-like"/>
    <property type="match status" value="1"/>
</dbReference>
<dbReference type="GO" id="GO:0030126">
    <property type="term" value="C:COPI vesicle coat"/>
    <property type="evidence" value="ECO:0007669"/>
    <property type="project" value="TreeGrafter"/>
</dbReference>
<dbReference type="Proteomes" id="UP000694416">
    <property type="component" value="Unplaced"/>
</dbReference>
<evidence type="ECO:0000256" key="4">
    <source>
        <dbReference type="SAM" id="Phobius"/>
    </source>
</evidence>
<organism evidence="5 6">
    <name type="scientific">Piliocolobus tephrosceles</name>
    <name type="common">Ugandan red Colobus</name>
    <dbReference type="NCBI Taxonomy" id="591936"/>
    <lineage>
        <taxon>Eukaryota</taxon>
        <taxon>Metazoa</taxon>
        <taxon>Chordata</taxon>
        <taxon>Craniata</taxon>
        <taxon>Vertebrata</taxon>
        <taxon>Euteleostomi</taxon>
        <taxon>Mammalia</taxon>
        <taxon>Eutheria</taxon>
        <taxon>Euarchontoglires</taxon>
        <taxon>Primates</taxon>
        <taxon>Haplorrhini</taxon>
        <taxon>Catarrhini</taxon>
        <taxon>Cercopithecidae</taxon>
        <taxon>Colobinae</taxon>
        <taxon>Piliocolobus</taxon>
    </lineage>
</organism>
<dbReference type="AlphaFoldDB" id="A0A8C9GRK2"/>
<proteinExistence type="predicted"/>
<sequence length="96" mass="11382">MLVKCETKSYRVKSISFHSKMNMVLAGLHNGVIQLWDYRIGVLIDKFEEHEGPVRGIDFHLFQPLFVNFPHTCNIYICTYINICAYFFLVFFPFLR</sequence>
<dbReference type="InterPro" id="IPR050844">
    <property type="entry name" value="Coatomer_complex_subunit"/>
</dbReference>
<keyword evidence="2" id="KW-0853">WD repeat</keyword>
<dbReference type="InterPro" id="IPR015943">
    <property type="entry name" value="WD40/YVTN_repeat-like_dom_sf"/>
</dbReference>
<evidence type="ECO:0000256" key="2">
    <source>
        <dbReference type="ARBA" id="ARBA00022574"/>
    </source>
</evidence>
<evidence type="ECO:0000313" key="5">
    <source>
        <dbReference type="Ensembl" id="ENSPTEP00000007822.1"/>
    </source>
</evidence>
<evidence type="ECO:0000313" key="6">
    <source>
        <dbReference type="Proteomes" id="UP000694416"/>
    </source>
</evidence>
<keyword evidence="6" id="KW-1185">Reference proteome</keyword>
<feature type="transmembrane region" description="Helical" evidence="4">
    <location>
        <begin position="74"/>
        <end position="95"/>
    </location>
</feature>
<dbReference type="GO" id="GO:0006890">
    <property type="term" value="P:retrograde vesicle-mediated transport, Golgi to endoplasmic reticulum"/>
    <property type="evidence" value="ECO:0007669"/>
    <property type="project" value="TreeGrafter"/>
</dbReference>
<reference evidence="5" key="2">
    <citation type="submission" date="2025-09" db="UniProtKB">
        <authorList>
            <consortium name="Ensembl"/>
        </authorList>
    </citation>
    <scope>IDENTIFICATION</scope>
</reference>
<accession>A0A8C9GRK2</accession>